<protein>
    <submittedName>
        <fullName evidence="2">Putative VapC ribonuclease Y4jK</fullName>
        <ecNumber evidence="2">3.1.-.-</ecNumber>
    </submittedName>
</protein>
<dbReference type="Pfam" id="PF01850">
    <property type="entry name" value="PIN"/>
    <property type="match status" value="1"/>
</dbReference>
<name>A0A2P2C786_9ZZZZ</name>
<proteinExistence type="predicted"/>
<sequence>MRFGIAALPVGKRRERLRDRFEHEVVGQFLGRILAFDEPATSAYVDLRARARAAGRGIGDFDALIAAIATACGHAVATRDTSPFEAAGLVVINPFESTGP</sequence>
<dbReference type="Gene3D" id="3.40.50.1010">
    <property type="entry name" value="5'-nuclease"/>
    <property type="match status" value="1"/>
</dbReference>
<evidence type="ECO:0000313" key="2">
    <source>
        <dbReference type="EMBL" id="CUR57856.1"/>
    </source>
</evidence>
<accession>A0A2P2C786</accession>
<keyword evidence="2" id="KW-0378">Hydrolase</keyword>
<feature type="domain" description="PIN" evidence="1">
    <location>
        <begin position="12"/>
        <end position="84"/>
    </location>
</feature>
<dbReference type="EC" id="3.1.-.-" evidence="2"/>
<dbReference type="GO" id="GO:0016787">
    <property type="term" value="F:hydrolase activity"/>
    <property type="evidence" value="ECO:0007669"/>
    <property type="project" value="UniProtKB-KW"/>
</dbReference>
<dbReference type="InterPro" id="IPR029060">
    <property type="entry name" value="PIN-like_dom_sf"/>
</dbReference>
<evidence type="ECO:0000259" key="1">
    <source>
        <dbReference type="Pfam" id="PF01850"/>
    </source>
</evidence>
<gene>
    <name evidence="2" type="ORF">NOCA2460014</name>
</gene>
<dbReference type="SUPFAM" id="SSF88723">
    <property type="entry name" value="PIN domain-like"/>
    <property type="match status" value="1"/>
</dbReference>
<reference evidence="2" key="1">
    <citation type="submission" date="2015-08" db="EMBL/GenBank/DDBJ databases">
        <authorList>
            <person name="Babu N.S."/>
            <person name="Beckwith C.J."/>
            <person name="Beseler K.G."/>
            <person name="Brison A."/>
            <person name="Carone J.V."/>
            <person name="Caskin T.P."/>
            <person name="Diamond M."/>
            <person name="Durham M.E."/>
            <person name="Foxe J.M."/>
            <person name="Go M."/>
            <person name="Henderson B.A."/>
            <person name="Jones I.B."/>
            <person name="McGettigan J.A."/>
            <person name="Micheletti S.J."/>
            <person name="Nasrallah M.E."/>
            <person name="Ortiz D."/>
            <person name="Piller C.R."/>
            <person name="Privatt S.R."/>
            <person name="Schneider S.L."/>
            <person name="Sharp S."/>
            <person name="Smith T.C."/>
            <person name="Stanton J.D."/>
            <person name="Ullery H.E."/>
            <person name="Wilson R.J."/>
            <person name="Serrano M.G."/>
            <person name="Buck G."/>
            <person name="Lee V."/>
            <person name="Wang Y."/>
            <person name="Carvalho R."/>
            <person name="Voegtly L."/>
            <person name="Shi R."/>
            <person name="Duckworth R."/>
            <person name="Johnson A."/>
            <person name="Loviza R."/>
            <person name="Walstead R."/>
            <person name="Shah Z."/>
            <person name="Kiflezghi M."/>
            <person name="Wade K."/>
            <person name="Ball S.L."/>
            <person name="Bradley K.W."/>
            <person name="Asai D.J."/>
            <person name="Bowman C.A."/>
            <person name="Russell D.A."/>
            <person name="Pope W.H."/>
            <person name="Jacobs-Sera D."/>
            <person name="Hendrix R.W."/>
            <person name="Hatfull G.F."/>
        </authorList>
    </citation>
    <scope>NUCLEOTIDE SEQUENCE</scope>
</reference>
<dbReference type="AlphaFoldDB" id="A0A2P2C786"/>
<organism evidence="2">
    <name type="scientific">metagenome</name>
    <dbReference type="NCBI Taxonomy" id="256318"/>
    <lineage>
        <taxon>unclassified sequences</taxon>
        <taxon>metagenomes</taxon>
    </lineage>
</organism>
<dbReference type="InterPro" id="IPR002716">
    <property type="entry name" value="PIN_dom"/>
</dbReference>
<dbReference type="EMBL" id="CZKA01000041">
    <property type="protein sequence ID" value="CUR57856.1"/>
    <property type="molecule type" value="Genomic_DNA"/>
</dbReference>